<feature type="region of interest" description="Disordered" evidence="1">
    <location>
        <begin position="155"/>
        <end position="233"/>
    </location>
</feature>
<evidence type="ECO:0000256" key="3">
    <source>
        <dbReference type="SAM" id="SignalP"/>
    </source>
</evidence>
<reference evidence="4 5" key="1">
    <citation type="journal article" date="2013" name="PLoS Genet.">
        <title>Genomic mechanisms accounting for the adaptation to parasitism in nematode-trapping fungi.</title>
        <authorList>
            <person name="Meerupati T."/>
            <person name="Andersson K.M."/>
            <person name="Friman E."/>
            <person name="Kumar D."/>
            <person name="Tunlid A."/>
            <person name="Ahren D."/>
        </authorList>
    </citation>
    <scope>NUCLEOTIDE SEQUENCE [LARGE SCALE GENOMIC DNA]</scope>
    <source>
        <strain evidence="4 5">CBS 200.50</strain>
    </source>
</reference>
<reference evidence="5" key="2">
    <citation type="submission" date="2013-04" db="EMBL/GenBank/DDBJ databases">
        <title>Genomic mechanisms accounting for the adaptation to parasitism in nematode-trapping fungi.</title>
        <authorList>
            <person name="Ahren D.G."/>
        </authorList>
    </citation>
    <scope>NUCLEOTIDE SEQUENCE [LARGE SCALE GENOMIC DNA]</scope>
    <source>
        <strain evidence="5">CBS 200.50</strain>
    </source>
</reference>
<protein>
    <recommendedName>
        <fullName evidence="6">Mid2 domain-containing protein</fullName>
    </recommendedName>
</protein>
<accession>S8CAF0</accession>
<sequence length="289" mass="31055">MRRNIHRCLLLSLVTLTDSAEISDAIYSSPEITAPPNYNPNFVRRQEDIPSNFIGYTQFEGRWEPEFCGHGSTVLFSSSWAACDPTTEHAAAPLATTCFGESVLIAPNTEYRCRSVCYTISIFQSVGDNAPHTAYACDSVSRDVSFYVTTPVTSSSSLLTIPGTSTRETTSTTSSSSRSPRPVSSLSLSFSTTRLVTSQTQSRISQTQTTVTSTTSSGNSSGSDVNKDPDPTSTHLSPGVIAGVVIGSIAVVGIIGLLAWILVILRRRGRTLPSPPEPIQNQQPEPIQD</sequence>
<dbReference type="OrthoDB" id="10606876at2759"/>
<feature type="signal peptide" evidence="3">
    <location>
        <begin position="1"/>
        <end position="19"/>
    </location>
</feature>
<proteinExistence type="predicted"/>
<dbReference type="AlphaFoldDB" id="S8CAF0"/>
<name>S8CAF0_DACHA</name>
<feature type="compositionally biased region" description="Low complexity" evidence="1">
    <location>
        <begin position="155"/>
        <end position="223"/>
    </location>
</feature>
<comment type="caution">
    <text evidence="4">The sequence shown here is derived from an EMBL/GenBank/DDBJ whole genome shotgun (WGS) entry which is preliminary data.</text>
</comment>
<dbReference type="EMBL" id="AQGS01000036">
    <property type="protein sequence ID" value="EPS44712.1"/>
    <property type="molecule type" value="Genomic_DNA"/>
</dbReference>
<keyword evidence="2" id="KW-1133">Transmembrane helix</keyword>
<dbReference type="Proteomes" id="UP000015100">
    <property type="component" value="Unassembled WGS sequence"/>
</dbReference>
<organism evidence="4 5">
    <name type="scientific">Dactylellina haptotyla (strain CBS 200.50)</name>
    <name type="common">Nematode-trapping fungus</name>
    <name type="synonym">Monacrosporium haptotylum</name>
    <dbReference type="NCBI Taxonomy" id="1284197"/>
    <lineage>
        <taxon>Eukaryota</taxon>
        <taxon>Fungi</taxon>
        <taxon>Dikarya</taxon>
        <taxon>Ascomycota</taxon>
        <taxon>Pezizomycotina</taxon>
        <taxon>Orbiliomycetes</taxon>
        <taxon>Orbiliales</taxon>
        <taxon>Orbiliaceae</taxon>
        <taxon>Dactylellina</taxon>
    </lineage>
</organism>
<evidence type="ECO:0000313" key="4">
    <source>
        <dbReference type="EMBL" id="EPS44712.1"/>
    </source>
</evidence>
<keyword evidence="2" id="KW-0472">Membrane</keyword>
<feature type="chain" id="PRO_5004562007" description="Mid2 domain-containing protein" evidence="3">
    <location>
        <begin position="20"/>
        <end position="289"/>
    </location>
</feature>
<feature type="transmembrane region" description="Helical" evidence="2">
    <location>
        <begin position="240"/>
        <end position="265"/>
    </location>
</feature>
<keyword evidence="3" id="KW-0732">Signal</keyword>
<dbReference type="STRING" id="1284197.S8CAF0"/>
<dbReference type="HOGENOM" id="CLU_963178_0_0_1"/>
<evidence type="ECO:0008006" key="6">
    <source>
        <dbReference type="Google" id="ProtNLM"/>
    </source>
</evidence>
<keyword evidence="5" id="KW-1185">Reference proteome</keyword>
<gene>
    <name evidence="4" type="ORF">H072_1292</name>
</gene>
<dbReference type="PANTHER" id="PTHR16861:SF4">
    <property type="entry name" value="SH3 DOMAIN PROTEIN (AFU_ORTHOLOGUE AFUA_1G13610)"/>
    <property type="match status" value="1"/>
</dbReference>
<dbReference type="PANTHER" id="PTHR16861">
    <property type="entry name" value="GLYCOPROTEIN 38"/>
    <property type="match status" value="1"/>
</dbReference>
<evidence type="ECO:0000256" key="2">
    <source>
        <dbReference type="SAM" id="Phobius"/>
    </source>
</evidence>
<keyword evidence="2" id="KW-0812">Transmembrane</keyword>
<dbReference type="CDD" id="cd12087">
    <property type="entry name" value="TM_EGFR-like"/>
    <property type="match status" value="1"/>
</dbReference>
<evidence type="ECO:0000256" key="1">
    <source>
        <dbReference type="SAM" id="MobiDB-lite"/>
    </source>
</evidence>
<evidence type="ECO:0000313" key="5">
    <source>
        <dbReference type="Proteomes" id="UP000015100"/>
    </source>
</evidence>